<evidence type="ECO:0000313" key="2">
    <source>
        <dbReference type="Proteomes" id="UP001177023"/>
    </source>
</evidence>
<feature type="non-terminal residue" evidence="1">
    <location>
        <position position="1"/>
    </location>
</feature>
<reference evidence="1" key="1">
    <citation type="submission" date="2023-06" db="EMBL/GenBank/DDBJ databases">
        <authorList>
            <person name="Delattre M."/>
        </authorList>
    </citation>
    <scope>NUCLEOTIDE SEQUENCE</scope>
    <source>
        <strain evidence="1">AF72</strain>
    </source>
</reference>
<dbReference type="AlphaFoldDB" id="A0AA36DCT0"/>
<gene>
    <name evidence="1" type="ORF">MSPICULIGERA_LOCUS22088</name>
</gene>
<dbReference type="PANTHER" id="PTHR31389:SF4">
    <property type="entry name" value="LD39211P"/>
    <property type="match status" value="1"/>
</dbReference>
<dbReference type="Proteomes" id="UP001177023">
    <property type="component" value="Unassembled WGS sequence"/>
</dbReference>
<evidence type="ECO:0000313" key="1">
    <source>
        <dbReference type="EMBL" id="CAJ0584020.1"/>
    </source>
</evidence>
<sequence>MLIYAFHRYHRPPKVIAKKYISPECACVDDDGQEYDFCYALPETGALGKRFNCSYLTQLKELGLVPESKTIDLASEEMPDPVFVTAFSDNHWDEAKRMQMSLVRLYWPKQRIIIYSLGISEYTQDYIRKQCNVELREFKFKKYPKYVSQLFEYRWKPIIIAETLNEFGAIWYMDSSITFKKADLSHVYQLVTCRRNQNPVQPLPSIAQRDIRENTTAHESGWDQKQWQENVKDCRKAAYLFHGYTGHGIYPATSQHVYQYFPTNFKEITKPKAKMYEAGFIFAVKTSDTVEGILKWYVLCALEDSCMAPRGVPGISLGCQFGKDRFSSFAKCHRYDQSIVNLLAANANHYDRHYYVSEIVDFFNVVRGPGLPYKLDLSCDVKN</sequence>
<dbReference type="EMBL" id="CATQJA010002665">
    <property type="protein sequence ID" value="CAJ0584020.1"/>
    <property type="molecule type" value="Genomic_DNA"/>
</dbReference>
<dbReference type="InterPro" id="IPR012444">
    <property type="entry name" value="DUF1647"/>
</dbReference>
<protein>
    <submittedName>
        <fullName evidence="1">Uncharacterized protein</fullName>
    </submittedName>
</protein>
<dbReference type="PANTHER" id="PTHR31389">
    <property type="entry name" value="LD39211P"/>
    <property type="match status" value="1"/>
</dbReference>
<comment type="caution">
    <text evidence="1">The sequence shown here is derived from an EMBL/GenBank/DDBJ whole genome shotgun (WGS) entry which is preliminary data.</text>
</comment>
<name>A0AA36DCT0_9BILA</name>
<organism evidence="1 2">
    <name type="scientific">Mesorhabditis spiculigera</name>
    <dbReference type="NCBI Taxonomy" id="96644"/>
    <lineage>
        <taxon>Eukaryota</taxon>
        <taxon>Metazoa</taxon>
        <taxon>Ecdysozoa</taxon>
        <taxon>Nematoda</taxon>
        <taxon>Chromadorea</taxon>
        <taxon>Rhabditida</taxon>
        <taxon>Rhabditina</taxon>
        <taxon>Rhabditomorpha</taxon>
        <taxon>Rhabditoidea</taxon>
        <taxon>Rhabditidae</taxon>
        <taxon>Mesorhabditinae</taxon>
        <taxon>Mesorhabditis</taxon>
    </lineage>
</organism>
<accession>A0AA36DCT0</accession>
<keyword evidence="2" id="KW-1185">Reference proteome</keyword>
<proteinExistence type="predicted"/>
<dbReference type="Pfam" id="PF07801">
    <property type="entry name" value="DUF1647"/>
    <property type="match status" value="1"/>
</dbReference>